<organism evidence="11 12">
    <name type="scientific">Protea cynaroides</name>
    <dbReference type="NCBI Taxonomy" id="273540"/>
    <lineage>
        <taxon>Eukaryota</taxon>
        <taxon>Viridiplantae</taxon>
        <taxon>Streptophyta</taxon>
        <taxon>Embryophyta</taxon>
        <taxon>Tracheophyta</taxon>
        <taxon>Spermatophyta</taxon>
        <taxon>Magnoliopsida</taxon>
        <taxon>Proteales</taxon>
        <taxon>Proteaceae</taxon>
        <taxon>Protea</taxon>
    </lineage>
</organism>
<evidence type="ECO:0000256" key="4">
    <source>
        <dbReference type="ARBA" id="ARBA00022679"/>
    </source>
</evidence>
<reference evidence="11" key="1">
    <citation type="journal article" date="2023" name="Plant J.">
        <title>The genome of the king protea, Protea cynaroides.</title>
        <authorList>
            <person name="Chang J."/>
            <person name="Duong T.A."/>
            <person name="Schoeman C."/>
            <person name="Ma X."/>
            <person name="Roodt D."/>
            <person name="Barker N."/>
            <person name="Li Z."/>
            <person name="Van de Peer Y."/>
            <person name="Mizrachi E."/>
        </authorList>
    </citation>
    <scope>NUCLEOTIDE SEQUENCE</scope>
    <source>
        <tissue evidence="11">Young leaves</tissue>
    </source>
</reference>
<keyword evidence="6 9" id="KW-1133">Transmembrane helix</keyword>
<protein>
    <recommendedName>
        <fullName evidence="10">Wax synthase domain-containing protein</fullName>
    </recommendedName>
</protein>
<dbReference type="GO" id="GO:0016020">
    <property type="term" value="C:membrane"/>
    <property type="evidence" value="ECO:0007669"/>
    <property type="project" value="UniProtKB-SubCell"/>
</dbReference>
<dbReference type="OrthoDB" id="1077582at2759"/>
<sequence length="377" mass="43118">MKPGSRGLKMEEEMKNFILIWVSVFVSLTYSYIIGRRIPKGSLRFLFLVPVLCLFLFLPLNLSSPFLVGITAFFITFLCIFKLLLFAFDQGPLSLTNPTMSFLCFIFLASLPITIKQDRINKQSKSPNLKPKSPLNYAIKAALFALVIRVYDYRHDYIHPKLVHIVHCVNVYLILELLFAMVAYLAKALVGLELEDQFNEPYLSTSLQDFWSRRWNISGASILRSTVYEPTQRIIAATVLGRRWVGLSSLTAVLATFLVSGLMHELIYFYLGRTQPTWEITWYHVLHGFCLAAEVAVKKVLAGRWQLHRVLSGPLTIGFVLVTTYWLFFPQLLRFGSFDRTIEERAALIEFVKQVIIRNFGQGFRESADTSSGIDSD</sequence>
<feature type="transmembrane region" description="Helical" evidence="9">
    <location>
        <begin position="250"/>
        <end position="271"/>
    </location>
</feature>
<comment type="subcellular location">
    <subcellularLocation>
        <location evidence="1">Membrane</location>
        <topology evidence="1">Multi-pass membrane protein</topology>
    </subcellularLocation>
</comment>
<gene>
    <name evidence="11" type="ORF">NE237_000495</name>
</gene>
<proteinExistence type="inferred from homology"/>
<keyword evidence="5 9" id="KW-0812">Transmembrane</keyword>
<evidence type="ECO:0000256" key="2">
    <source>
        <dbReference type="ARBA" id="ARBA00005179"/>
    </source>
</evidence>
<feature type="transmembrane region" description="Helical" evidence="9">
    <location>
        <begin position="42"/>
        <end position="60"/>
    </location>
</feature>
<feature type="transmembrane region" description="Helical" evidence="9">
    <location>
        <begin position="95"/>
        <end position="115"/>
    </location>
</feature>
<comment type="similarity">
    <text evidence="3">Belongs to the wax synthase family.</text>
</comment>
<keyword evidence="12" id="KW-1185">Reference proteome</keyword>
<dbReference type="PANTHER" id="PTHR31595:SF57">
    <property type="entry name" value="OS04G0481900 PROTEIN"/>
    <property type="match status" value="1"/>
</dbReference>
<dbReference type="GO" id="GO:0008374">
    <property type="term" value="F:O-acyltransferase activity"/>
    <property type="evidence" value="ECO:0007669"/>
    <property type="project" value="InterPro"/>
</dbReference>
<evidence type="ECO:0000256" key="3">
    <source>
        <dbReference type="ARBA" id="ARBA00007282"/>
    </source>
</evidence>
<dbReference type="GO" id="GO:0006629">
    <property type="term" value="P:lipid metabolic process"/>
    <property type="evidence" value="ECO:0007669"/>
    <property type="project" value="InterPro"/>
</dbReference>
<name>A0A9Q0QXJ4_9MAGN</name>
<comment type="caution">
    <text evidence="11">The sequence shown here is derived from an EMBL/GenBank/DDBJ whole genome shotgun (WGS) entry which is preliminary data.</text>
</comment>
<evidence type="ECO:0000256" key="8">
    <source>
        <dbReference type="ARBA" id="ARBA00023315"/>
    </source>
</evidence>
<feature type="transmembrane region" description="Helical" evidence="9">
    <location>
        <begin position="17"/>
        <end position="35"/>
    </location>
</feature>
<evidence type="ECO:0000256" key="1">
    <source>
        <dbReference type="ARBA" id="ARBA00004141"/>
    </source>
</evidence>
<feature type="domain" description="Wax synthase" evidence="10">
    <location>
        <begin position="196"/>
        <end position="282"/>
    </location>
</feature>
<dbReference type="EMBL" id="JAMYWD010000003">
    <property type="protein sequence ID" value="KAJ4975389.1"/>
    <property type="molecule type" value="Genomic_DNA"/>
</dbReference>
<comment type="pathway">
    <text evidence="2">Secondary metabolite biosynthesis.</text>
</comment>
<keyword evidence="4" id="KW-0808">Transferase</keyword>
<evidence type="ECO:0000256" key="7">
    <source>
        <dbReference type="ARBA" id="ARBA00023136"/>
    </source>
</evidence>
<keyword evidence="7 9" id="KW-0472">Membrane</keyword>
<dbReference type="PANTHER" id="PTHR31595">
    <property type="entry name" value="LONG-CHAIN-ALCOHOL O-FATTY-ACYLTRANSFERASE 3-RELATED"/>
    <property type="match status" value="1"/>
</dbReference>
<dbReference type="PIRSF" id="PIRSF037006">
    <property type="entry name" value="Wax_synthase"/>
    <property type="match status" value="1"/>
</dbReference>
<feature type="transmembrane region" description="Helical" evidence="9">
    <location>
        <begin position="307"/>
        <end position="328"/>
    </location>
</feature>
<dbReference type="InterPro" id="IPR044851">
    <property type="entry name" value="Wax_synthase"/>
</dbReference>
<keyword evidence="8" id="KW-0012">Acyltransferase</keyword>
<dbReference type="AlphaFoldDB" id="A0A9Q0QXJ4"/>
<dbReference type="InterPro" id="IPR017088">
    <property type="entry name" value="Wax_synthase_Magnoliopsida"/>
</dbReference>
<evidence type="ECO:0000313" key="12">
    <source>
        <dbReference type="Proteomes" id="UP001141806"/>
    </source>
</evidence>
<feature type="transmembrane region" description="Helical" evidence="9">
    <location>
        <begin position="163"/>
        <end position="186"/>
    </location>
</feature>
<evidence type="ECO:0000259" key="10">
    <source>
        <dbReference type="Pfam" id="PF13813"/>
    </source>
</evidence>
<feature type="transmembrane region" description="Helical" evidence="9">
    <location>
        <begin position="66"/>
        <end position="88"/>
    </location>
</feature>
<dbReference type="Proteomes" id="UP001141806">
    <property type="component" value="Unassembled WGS sequence"/>
</dbReference>
<evidence type="ECO:0000256" key="5">
    <source>
        <dbReference type="ARBA" id="ARBA00022692"/>
    </source>
</evidence>
<dbReference type="Pfam" id="PF13813">
    <property type="entry name" value="MBOAT_2"/>
    <property type="match status" value="1"/>
</dbReference>
<evidence type="ECO:0000313" key="11">
    <source>
        <dbReference type="EMBL" id="KAJ4975389.1"/>
    </source>
</evidence>
<evidence type="ECO:0000256" key="6">
    <source>
        <dbReference type="ARBA" id="ARBA00022989"/>
    </source>
</evidence>
<accession>A0A9Q0QXJ4</accession>
<feature type="transmembrane region" description="Helical" evidence="9">
    <location>
        <begin position="135"/>
        <end position="151"/>
    </location>
</feature>
<dbReference type="InterPro" id="IPR032805">
    <property type="entry name" value="Wax_synthase_dom"/>
</dbReference>
<evidence type="ECO:0000256" key="9">
    <source>
        <dbReference type="SAM" id="Phobius"/>
    </source>
</evidence>